<dbReference type="InterPro" id="IPR023313">
    <property type="entry name" value="UBQ-conjugating_AS"/>
</dbReference>
<dbReference type="PROSITE" id="PS50127">
    <property type="entry name" value="UBC_2"/>
    <property type="match status" value="1"/>
</dbReference>
<dbReference type="FunFam" id="3.10.110.10:FF:000005">
    <property type="entry name" value="NEDD8-conjugating enzyme Ubc12"/>
    <property type="match status" value="1"/>
</dbReference>
<dbReference type="OrthoDB" id="10249039at2759"/>
<keyword evidence="4 7" id="KW-0833">Ubl conjugation pathway</keyword>
<sequence length="136" mass="15801">MTFPNKNDLQQFTIEVLPDEGMYTRGSFKFQFIIPDSYPFEPPKVKCLAKIYHPNIDLQGNICLNILREDWKPVLNVNAVLHGLLFLFYEPNPNDPLNQDAAKVLRTNPQRFTSNVSRTMRGGEVDGHYYDNVIRR</sequence>
<dbReference type="GeneID" id="25912859"/>
<evidence type="ECO:0000256" key="3">
    <source>
        <dbReference type="ARBA" id="ARBA00022741"/>
    </source>
</evidence>
<name>A0A0L0FGG2_9EUKA</name>
<keyword evidence="2" id="KW-0808">Transferase</keyword>
<dbReference type="eggNOG" id="KOG0420">
    <property type="taxonomic scope" value="Eukaryota"/>
</dbReference>
<proteinExistence type="inferred from homology"/>
<feature type="domain" description="UBC core" evidence="8">
    <location>
        <begin position="1"/>
        <end position="125"/>
    </location>
</feature>
<dbReference type="PANTHER" id="PTHR24068">
    <property type="entry name" value="UBIQUITIN-CONJUGATING ENZYME E2"/>
    <property type="match status" value="1"/>
</dbReference>
<dbReference type="GO" id="GO:0005524">
    <property type="term" value="F:ATP binding"/>
    <property type="evidence" value="ECO:0007669"/>
    <property type="project" value="UniProtKB-UniRule"/>
</dbReference>
<keyword evidence="5 7" id="KW-0067">ATP-binding</keyword>
<dbReference type="SMART" id="SM00212">
    <property type="entry name" value="UBCc"/>
    <property type="match status" value="1"/>
</dbReference>
<evidence type="ECO:0000256" key="7">
    <source>
        <dbReference type="RuleBase" id="RU362109"/>
    </source>
</evidence>
<dbReference type="AlphaFoldDB" id="A0A0L0FGG2"/>
<evidence type="ECO:0000256" key="5">
    <source>
        <dbReference type="ARBA" id="ARBA00022840"/>
    </source>
</evidence>
<dbReference type="PROSITE" id="PS00183">
    <property type="entry name" value="UBC_1"/>
    <property type="match status" value="1"/>
</dbReference>
<evidence type="ECO:0000256" key="4">
    <source>
        <dbReference type="ARBA" id="ARBA00022786"/>
    </source>
</evidence>
<dbReference type="Gene3D" id="3.10.110.10">
    <property type="entry name" value="Ubiquitin Conjugating Enzyme"/>
    <property type="match status" value="1"/>
</dbReference>
<comment type="pathway">
    <text evidence="1">Protein modification; protein neddylation.</text>
</comment>
<dbReference type="CDD" id="cd23794">
    <property type="entry name" value="UBCc_UBE2F_UBE2M"/>
    <property type="match status" value="1"/>
</dbReference>
<feature type="active site" description="Glycyl thioester intermediate" evidence="6">
    <location>
        <position position="63"/>
    </location>
</feature>
<protein>
    <submittedName>
        <fullName evidence="9">NEDD8-conjugating enzyme UBC12</fullName>
    </submittedName>
</protein>
<dbReference type="GO" id="GO:0019788">
    <property type="term" value="F:NEDD8 transferase activity"/>
    <property type="evidence" value="ECO:0007669"/>
    <property type="project" value="UniProtKB-ARBA"/>
</dbReference>
<evidence type="ECO:0000313" key="9">
    <source>
        <dbReference type="EMBL" id="KNC75113.1"/>
    </source>
</evidence>
<dbReference type="InterPro" id="IPR000608">
    <property type="entry name" value="UBC"/>
</dbReference>
<dbReference type="STRING" id="667725.A0A0L0FGG2"/>
<keyword evidence="3 7" id="KW-0547">Nucleotide-binding</keyword>
<evidence type="ECO:0000256" key="2">
    <source>
        <dbReference type="ARBA" id="ARBA00022679"/>
    </source>
</evidence>
<reference evidence="9 10" key="1">
    <citation type="submission" date="2011-02" db="EMBL/GenBank/DDBJ databases">
        <title>The Genome Sequence of Sphaeroforma arctica JP610.</title>
        <authorList>
            <consortium name="The Broad Institute Genome Sequencing Platform"/>
            <person name="Russ C."/>
            <person name="Cuomo C."/>
            <person name="Young S.K."/>
            <person name="Zeng Q."/>
            <person name="Gargeya S."/>
            <person name="Alvarado L."/>
            <person name="Berlin A."/>
            <person name="Chapman S.B."/>
            <person name="Chen Z."/>
            <person name="Freedman E."/>
            <person name="Gellesch M."/>
            <person name="Goldberg J."/>
            <person name="Griggs A."/>
            <person name="Gujja S."/>
            <person name="Heilman E."/>
            <person name="Heiman D."/>
            <person name="Howarth C."/>
            <person name="Mehta T."/>
            <person name="Neiman D."/>
            <person name="Pearson M."/>
            <person name="Roberts A."/>
            <person name="Saif S."/>
            <person name="Shea T."/>
            <person name="Shenoy N."/>
            <person name="Sisk P."/>
            <person name="Stolte C."/>
            <person name="Sykes S."/>
            <person name="White J."/>
            <person name="Yandava C."/>
            <person name="Burger G."/>
            <person name="Gray M.W."/>
            <person name="Holland P.W.H."/>
            <person name="King N."/>
            <person name="Lang F.B.F."/>
            <person name="Roger A.J."/>
            <person name="Ruiz-Trillo I."/>
            <person name="Haas B."/>
            <person name="Nusbaum C."/>
            <person name="Birren B."/>
        </authorList>
    </citation>
    <scope>NUCLEOTIDE SEQUENCE [LARGE SCALE GENOMIC DNA]</scope>
    <source>
        <strain evidence="9 10">JP610</strain>
    </source>
</reference>
<dbReference type="SUPFAM" id="SSF54495">
    <property type="entry name" value="UBC-like"/>
    <property type="match status" value="1"/>
</dbReference>
<keyword evidence="10" id="KW-1185">Reference proteome</keyword>
<dbReference type="RefSeq" id="XP_014149015.1">
    <property type="nucleotide sequence ID" value="XM_014293540.1"/>
</dbReference>
<comment type="similarity">
    <text evidence="7">Belongs to the ubiquitin-conjugating enzyme family.</text>
</comment>
<dbReference type="Pfam" id="PF00179">
    <property type="entry name" value="UQ_con"/>
    <property type="match status" value="1"/>
</dbReference>
<evidence type="ECO:0000259" key="8">
    <source>
        <dbReference type="PROSITE" id="PS50127"/>
    </source>
</evidence>
<dbReference type="Proteomes" id="UP000054560">
    <property type="component" value="Unassembled WGS sequence"/>
</dbReference>
<dbReference type="InterPro" id="IPR016135">
    <property type="entry name" value="UBQ-conjugating_enzyme/RWD"/>
</dbReference>
<accession>A0A0L0FGG2</accession>
<gene>
    <name evidence="9" type="ORF">SARC_12355</name>
</gene>
<evidence type="ECO:0000256" key="1">
    <source>
        <dbReference type="ARBA" id="ARBA00005032"/>
    </source>
</evidence>
<evidence type="ECO:0000313" key="10">
    <source>
        <dbReference type="Proteomes" id="UP000054560"/>
    </source>
</evidence>
<organism evidence="9 10">
    <name type="scientific">Sphaeroforma arctica JP610</name>
    <dbReference type="NCBI Taxonomy" id="667725"/>
    <lineage>
        <taxon>Eukaryota</taxon>
        <taxon>Ichthyosporea</taxon>
        <taxon>Ichthyophonida</taxon>
        <taxon>Sphaeroforma</taxon>
    </lineage>
</organism>
<dbReference type="EMBL" id="KQ243839">
    <property type="protein sequence ID" value="KNC75113.1"/>
    <property type="molecule type" value="Genomic_DNA"/>
</dbReference>
<evidence type="ECO:0000256" key="6">
    <source>
        <dbReference type="PROSITE-ProRule" id="PRU10133"/>
    </source>
</evidence>